<proteinExistence type="inferred from homology"/>
<dbReference type="Pfam" id="PF01926">
    <property type="entry name" value="MMR_HSR1"/>
    <property type="match status" value="1"/>
</dbReference>
<evidence type="ECO:0000256" key="7">
    <source>
        <dbReference type="HAMAP-Rule" id="MF_00379"/>
    </source>
</evidence>
<reference evidence="10 11" key="1">
    <citation type="submission" date="2011-12" db="EMBL/GenBank/DDBJ databases">
        <title>The Genome Sequence of Prevotella micans F0438.</title>
        <authorList>
            <consortium name="The Broad Institute Genome Sequencing Platform"/>
            <person name="Earl A."/>
            <person name="Ward D."/>
            <person name="Feldgarden M."/>
            <person name="Gevers D."/>
            <person name="Izard J."/>
            <person name="Baranova O.V."/>
            <person name="Blanton J.M."/>
            <person name="Wade W.G."/>
            <person name="Dewhirst F.E."/>
            <person name="Young S.K."/>
            <person name="Zeng Q."/>
            <person name="Gargeya S."/>
            <person name="Fitzgerald M."/>
            <person name="Haas B."/>
            <person name="Abouelleil A."/>
            <person name="Alvarado L."/>
            <person name="Arachchi H.M."/>
            <person name="Berlin A."/>
            <person name="Chapman S.B."/>
            <person name="Gearin G."/>
            <person name="Goldberg J."/>
            <person name="Griggs A."/>
            <person name="Gujja S."/>
            <person name="Hansen M."/>
            <person name="Heiman D."/>
            <person name="Howarth C."/>
            <person name="Larimer J."/>
            <person name="Lui A."/>
            <person name="MacDonald P.J.P."/>
            <person name="McCowen C."/>
            <person name="Montmayeur A."/>
            <person name="Murphy C."/>
            <person name="Neiman D."/>
            <person name="Pearson M."/>
            <person name="Priest M."/>
            <person name="Roberts A."/>
            <person name="Saif S."/>
            <person name="Shea T."/>
            <person name="Sisk P."/>
            <person name="Stolte C."/>
            <person name="Sykes S."/>
            <person name="Wortman J."/>
            <person name="Nusbaum C."/>
            <person name="Birren B."/>
        </authorList>
    </citation>
    <scope>NUCLEOTIDE SEQUENCE [LARGE SCALE GENOMIC DNA]</scope>
    <source>
        <strain evidence="10 11">F0438</strain>
    </source>
</reference>
<dbReference type="InterPro" id="IPR005225">
    <property type="entry name" value="Small_GTP-bd"/>
</dbReference>
<dbReference type="PROSITE" id="PS51709">
    <property type="entry name" value="G_TRME"/>
    <property type="match status" value="1"/>
</dbReference>
<dbReference type="Pfam" id="PF10396">
    <property type="entry name" value="TrmE_N"/>
    <property type="match status" value="1"/>
</dbReference>
<keyword evidence="2 7" id="KW-0819">tRNA processing</keyword>
<dbReference type="AlphaFoldDB" id="H1Q0X2"/>
<keyword evidence="7" id="KW-0378">Hydrolase</keyword>
<dbReference type="GO" id="GO:0005829">
    <property type="term" value="C:cytosol"/>
    <property type="evidence" value="ECO:0007669"/>
    <property type="project" value="TreeGrafter"/>
</dbReference>
<dbReference type="InterPro" id="IPR027266">
    <property type="entry name" value="TrmE/GcvT-like"/>
</dbReference>
<dbReference type="NCBIfam" id="TIGR00450">
    <property type="entry name" value="mnmE_trmE_thdF"/>
    <property type="match status" value="1"/>
</dbReference>
<dbReference type="InterPro" id="IPR025867">
    <property type="entry name" value="MnmE_helical"/>
</dbReference>
<dbReference type="STRING" id="883158.HMPREF9140_00560"/>
<comment type="caution">
    <text evidence="7">Lacks conserved residue(s) required for the propagation of feature annotation.</text>
</comment>
<keyword evidence="4 7" id="KW-0460">Magnesium</keyword>
<evidence type="ECO:0000313" key="10">
    <source>
        <dbReference type="EMBL" id="EHO72800.1"/>
    </source>
</evidence>
<dbReference type="Proteomes" id="UP000016023">
    <property type="component" value="Unassembled WGS sequence"/>
</dbReference>
<dbReference type="GO" id="GO:0030488">
    <property type="term" value="P:tRNA methylation"/>
    <property type="evidence" value="ECO:0007669"/>
    <property type="project" value="TreeGrafter"/>
</dbReference>
<dbReference type="PANTHER" id="PTHR42714">
    <property type="entry name" value="TRNA MODIFICATION GTPASE GTPBP3"/>
    <property type="match status" value="1"/>
</dbReference>
<comment type="similarity">
    <text evidence="1 7 8">Belongs to the TRAFAC class TrmE-Era-EngA-EngB-Septin-like GTPase superfamily. TrmE GTPase family.</text>
</comment>
<sequence>MLENDTICAPATQSGGAIGIVRVSGPEAIEIVNSTLSKDIIQAKGGTLHHCEILDNDGIAIDEVVTSVWRAPYSYTGENSVEVSCHGSGYIMQQIVNRLIAVGCRGARPGEFTERAFLSGKMDLSQAEAVADLIASSNKASHKMAISALKGHFSNELFSLREKLLNITTLLELELDFSDHEDIEFADRNTMLKLANEIDRKVVKLTDSFKMGRAIKEGIPVAIVGRTNVGKSTLLNRLLHEERAIVSEVEGTTRDSIEDVVDIKGINFRFIDTAGFRNTTDKIEKIGIERTHRKISEASIIIWLVDDEPTVEEISNMKSLVGERTLLTVLNKIDLIDESRFSHMLKISAKHGLGIDNLEKTLYEAAGIDSITENTIIVTNARHYDALIRSHYALERVRSAIESHLSADLVAEELKDVLYTLGEITGSQITSDETLKNIFSSFCIGK</sequence>
<feature type="binding site" evidence="7">
    <location>
        <begin position="272"/>
        <end position="275"/>
    </location>
    <ligand>
        <name>GTP</name>
        <dbReference type="ChEBI" id="CHEBI:37565"/>
    </ligand>
</feature>
<dbReference type="Gene3D" id="3.30.1360.120">
    <property type="entry name" value="Probable tRNA modification gtpase trme, domain 1"/>
    <property type="match status" value="1"/>
</dbReference>
<evidence type="ECO:0000256" key="2">
    <source>
        <dbReference type="ARBA" id="ARBA00022694"/>
    </source>
</evidence>
<dbReference type="NCBIfam" id="TIGR00231">
    <property type="entry name" value="small_GTP"/>
    <property type="match status" value="1"/>
</dbReference>
<protein>
    <recommendedName>
        <fullName evidence="7">tRNA modification GTPase MnmE</fullName>
        <ecNumber evidence="7">3.6.-.-</ecNumber>
    </recommendedName>
</protein>
<dbReference type="SUPFAM" id="SSF52540">
    <property type="entry name" value="P-loop containing nucleoside triphosphate hydrolases"/>
    <property type="match status" value="1"/>
</dbReference>
<dbReference type="eggNOG" id="COG0486">
    <property type="taxonomic scope" value="Bacteria"/>
</dbReference>
<dbReference type="CDD" id="cd04164">
    <property type="entry name" value="trmE"/>
    <property type="match status" value="1"/>
</dbReference>
<feature type="binding site" evidence="7">
    <location>
        <position position="252"/>
    </location>
    <ligand>
        <name>K(+)</name>
        <dbReference type="ChEBI" id="CHEBI:29103"/>
    </ligand>
</feature>
<keyword evidence="7" id="KW-0963">Cytoplasm</keyword>
<feature type="binding site" evidence="7">
    <location>
        <position position="228"/>
    </location>
    <ligand>
        <name>K(+)</name>
        <dbReference type="ChEBI" id="CHEBI:29103"/>
    </ligand>
</feature>
<feature type="binding site" evidence="7">
    <location>
        <position position="253"/>
    </location>
    <ligand>
        <name>Mg(2+)</name>
        <dbReference type="ChEBI" id="CHEBI:18420"/>
    </ligand>
</feature>
<accession>H1Q0X2</accession>
<comment type="subcellular location">
    <subcellularLocation>
        <location evidence="7">Cytoplasm</location>
    </subcellularLocation>
</comment>
<keyword evidence="6 7" id="KW-0342">GTP-binding</keyword>
<dbReference type="GO" id="GO:0002098">
    <property type="term" value="P:tRNA wobble uridine modification"/>
    <property type="evidence" value="ECO:0007669"/>
    <property type="project" value="TreeGrafter"/>
</dbReference>
<evidence type="ECO:0000256" key="5">
    <source>
        <dbReference type="ARBA" id="ARBA00022958"/>
    </source>
</evidence>
<feature type="binding site" evidence="7">
    <location>
        <begin position="228"/>
        <end position="233"/>
    </location>
    <ligand>
        <name>GTP</name>
        <dbReference type="ChEBI" id="CHEBI:37565"/>
    </ligand>
</feature>
<dbReference type="GO" id="GO:0046872">
    <property type="term" value="F:metal ion binding"/>
    <property type="evidence" value="ECO:0007669"/>
    <property type="project" value="UniProtKB-KW"/>
</dbReference>
<dbReference type="PATRIC" id="fig|883158.3.peg.572"/>
<dbReference type="PANTHER" id="PTHR42714:SF2">
    <property type="entry name" value="TRNA MODIFICATION GTPASE GTPBP3, MITOCHONDRIAL"/>
    <property type="match status" value="1"/>
</dbReference>
<dbReference type="HOGENOM" id="CLU_019624_4_1_10"/>
<evidence type="ECO:0000256" key="3">
    <source>
        <dbReference type="ARBA" id="ARBA00022741"/>
    </source>
</evidence>
<evidence type="ECO:0000259" key="9">
    <source>
        <dbReference type="PROSITE" id="PS51709"/>
    </source>
</evidence>
<comment type="subunit">
    <text evidence="7">Homodimer. Heterotetramer of two MnmE and two MnmG subunits.</text>
</comment>
<feature type="binding site" evidence="7">
    <location>
        <position position="232"/>
    </location>
    <ligand>
        <name>Mg(2+)</name>
        <dbReference type="ChEBI" id="CHEBI:18420"/>
    </ligand>
</feature>
<gene>
    <name evidence="7" type="primary">mnmE</name>
    <name evidence="7" type="synonym">trmE</name>
    <name evidence="10" type="ORF">HMPREF9140_00560</name>
</gene>
<dbReference type="InterPro" id="IPR031168">
    <property type="entry name" value="G_TrmE"/>
</dbReference>
<name>H1Q0X2_9BACT</name>
<feature type="binding site" evidence="7">
    <location>
        <position position="446"/>
    </location>
    <ligand>
        <name>(6S)-5-formyl-5,6,7,8-tetrahydrofolate</name>
        <dbReference type="ChEBI" id="CHEBI:57457"/>
    </ligand>
</feature>
<feature type="binding site" evidence="7">
    <location>
        <begin position="247"/>
        <end position="253"/>
    </location>
    <ligand>
        <name>GTP</name>
        <dbReference type="ChEBI" id="CHEBI:37565"/>
    </ligand>
</feature>
<dbReference type="HAMAP" id="MF_00379">
    <property type="entry name" value="GTPase_MnmE"/>
    <property type="match status" value="1"/>
</dbReference>
<dbReference type="InterPro" id="IPR027368">
    <property type="entry name" value="MnmE_dom2"/>
</dbReference>
<keyword evidence="3 7" id="KW-0547">Nucleotide-binding</keyword>
<organism evidence="10 11">
    <name type="scientific">Prevotella micans F0438</name>
    <dbReference type="NCBI Taxonomy" id="883158"/>
    <lineage>
        <taxon>Bacteria</taxon>
        <taxon>Pseudomonadati</taxon>
        <taxon>Bacteroidota</taxon>
        <taxon>Bacteroidia</taxon>
        <taxon>Bacteroidales</taxon>
        <taxon>Prevotellaceae</taxon>
        <taxon>Prevotella</taxon>
    </lineage>
</organism>
<evidence type="ECO:0000256" key="4">
    <source>
        <dbReference type="ARBA" id="ARBA00022842"/>
    </source>
</evidence>
<keyword evidence="5 7" id="KW-0630">Potassium</keyword>
<feature type="domain" description="TrmE-type G" evidence="9">
    <location>
        <begin position="218"/>
        <end position="367"/>
    </location>
</feature>
<dbReference type="Pfam" id="PF12631">
    <property type="entry name" value="MnmE_helical"/>
    <property type="match status" value="1"/>
</dbReference>
<feature type="binding site" evidence="7">
    <location>
        <position position="247"/>
    </location>
    <ligand>
        <name>K(+)</name>
        <dbReference type="ChEBI" id="CHEBI:29103"/>
    </ligand>
</feature>
<feature type="binding site" evidence="7">
    <location>
        <position position="249"/>
    </location>
    <ligand>
        <name>K(+)</name>
        <dbReference type="ChEBI" id="CHEBI:29103"/>
    </ligand>
</feature>
<evidence type="ECO:0000313" key="11">
    <source>
        <dbReference type="Proteomes" id="UP000016023"/>
    </source>
</evidence>
<keyword evidence="11" id="KW-1185">Reference proteome</keyword>
<evidence type="ECO:0000256" key="6">
    <source>
        <dbReference type="ARBA" id="ARBA00023134"/>
    </source>
</evidence>
<dbReference type="Gene3D" id="1.20.120.430">
    <property type="entry name" value="tRNA modification GTPase MnmE domain 2"/>
    <property type="match status" value="1"/>
</dbReference>
<comment type="cofactor">
    <cofactor evidence="7">
        <name>K(+)</name>
        <dbReference type="ChEBI" id="CHEBI:29103"/>
    </cofactor>
    <text evidence="7">Binds 1 potassium ion per subunit.</text>
</comment>
<dbReference type="GO" id="GO:0005525">
    <property type="term" value="F:GTP binding"/>
    <property type="evidence" value="ECO:0007669"/>
    <property type="project" value="UniProtKB-UniRule"/>
</dbReference>
<evidence type="ECO:0000256" key="1">
    <source>
        <dbReference type="ARBA" id="ARBA00011043"/>
    </source>
</evidence>
<dbReference type="CDD" id="cd14858">
    <property type="entry name" value="TrmE_N"/>
    <property type="match status" value="1"/>
</dbReference>
<dbReference type="RefSeq" id="WP_006951605.1">
    <property type="nucleotide sequence ID" value="NZ_JH594521.1"/>
</dbReference>
<dbReference type="EMBL" id="AGWK01000018">
    <property type="protein sequence ID" value="EHO72800.1"/>
    <property type="molecule type" value="Genomic_DNA"/>
</dbReference>
<feature type="binding site" evidence="7">
    <location>
        <position position="121"/>
    </location>
    <ligand>
        <name>(6S)-5-formyl-5,6,7,8-tetrahydrofolate</name>
        <dbReference type="ChEBI" id="CHEBI:57457"/>
    </ligand>
</feature>
<dbReference type="InterPro" id="IPR018948">
    <property type="entry name" value="GTP-bd_TrmE_N"/>
</dbReference>
<dbReference type="EC" id="3.6.-.-" evidence="7"/>
<dbReference type="InterPro" id="IPR027417">
    <property type="entry name" value="P-loop_NTPase"/>
</dbReference>
<evidence type="ECO:0000256" key="8">
    <source>
        <dbReference type="RuleBase" id="RU003313"/>
    </source>
</evidence>
<comment type="caution">
    <text evidence="10">The sequence shown here is derived from an EMBL/GenBank/DDBJ whole genome shotgun (WGS) entry which is preliminary data.</text>
</comment>
<feature type="binding site" evidence="7">
    <location>
        <position position="22"/>
    </location>
    <ligand>
        <name>(6S)-5-formyl-5,6,7,8-tetrahydrofolate</name>
        <dbReference type="ChEBI" id="CHEBI:57457"/>
    </ligand>
</feature>
<comment type="function">
    <text evidence="7">Exhibits a very high intrinsic GTPase hydrolysis rate. Involved in the addition of a carboxymethylaminomethyl (cmnm) group at the wobble position (U34) of certain tRNAs, forming tRNA-cmnm(5)s(2)U34.</text>
</comment>
<dbReference type="InterPro" id="IPR006073">
    <property type="entry name" value="GTP-bd"/>
</dbReference>
<dbReference type="InterPro" id="IPR004520">
    <property type="entry name" value="GTPase_MnmE"/>
</dbReference>
<feature type="binding site" evidence="7">
    <location>
        <position position="82"/>
    </location>
    <ligand>
        <name>(6S)-5-formyl-5,6,7,8-tetrahydrofolate</name>
        <dbReference type="ChEBI" id="CHEBI:57457"/>
    </ligand>
</feature>
<dbReference type="Gene3D" id="3.40.50.300">
    <property type="entry name" value="P-loop containing nucleotide triphosphate hydrolases"/>
    <property type="match status" value="1"/>
</dbReference>
<dbReference type="GO" id="GO:0003924">
    <property type="term" value="F:GTPase activity"/>
    <property type="evidence" value="ECO:0007669"/>
    <property type="project" value="UniProtKB-UniRule"/>
</dbReference>
<keyword evidence="7" id="KW-0479">Metal-binding</keyword>